<proteinExistence type="predicted"/>
<dbReference type="Proteomes" id="UP000593567">
    <property type="component" value="Unassembled WGS sequence"/>
</dbReference>
<comment type="caution">
    <text evidence="1">The sequence shown here is derived from an EMBL/GenBank/DDBJ whole genome shotgun (WGS) entry which is preliminary data.</text>
</comment>
<gene>
    <name evidence="1" type="ORF">EB796_018129</name>
</gene>
<keyword evidence="2" id="KW-1185">Reference proteome</keyword>
<evidence type="ECO:0000313" key="1">
    <source>
        <dbReference type="EMBL" id="KAF6023559.1"/>
    </source>
</evidence>
<name>A0A7J7JBC6_BUGNE</name>
<protein>
    <submittedName>
        <fullName evidence="1">Uncharacterized protein</fullName>
    </submittedName>
</protein>
<organism evidence="1 2">
    <name type="scientific">Bugula neritina</name>
    <name type="common">Brown bryozoan</name>
    <name type="synonym">Sertularia neritina</name>
    <dbReference type="NCBI Taxonomy" id="10212"/>
    <lineage>
        <taxon>Eukaryota</taxon>
        <taxon>Metazoa</taxon>
        <taxon>Spiralia</taxon>
        <taxon>Lophotrochozoa</taxon>
        <taxon>Bryozoa</taxon>
        <taxon>Gymnolaemata</taxon>
        <taxon>Cheilostomatida</taxon>
        <taxon>Flustrina</taxon>
        <taxon>Buguloidea</taxon>
        <taxon>Bugulidae</taxon>
        <taxon>Bugula</taxon>
    </lineage>
</organism>
<evidence type="ECO:0000313" key="2">
    <source>
        <dbReference type="Proteomes" id="UP000593567"/>
    </source>
</evidence>
<sequence>MYNKTALSKIFHTVGTIGQYQTNIKRIRNFKTNIEPDPLFNSSNENPMTMYNKTALSKIFHTVGTIGAVPTNIKRIRNFKTNIEPDPVI</sequence>
<accession>A0A7J7JBC6</accession>
<dbReference type="AlphaFoldDB" id="A0A7J7JBC6"/>
<dbReference type="EMBL" id="VXIV02002698">
    <property type="protein sequence ID" value="KAF6023559.1"/>
    <property type="molecule type" value="Genomic_DNA"/>
</dbReference>
<reference evidence="1" key="1">
    <citation type="submission" date="2020-06" db="EMBL/GenBank/DDBJ databases">
        <title>Draft genome of Bugula neritina, a colonial animal packing powerful symbionts and potential medicines.</title>
        <authorList>
            <person name="Rayko M."/>
        </authorList>
    </citation>
    <scope>NUCLEOTIDE SEQUENCE [LARGE SCALE GENOMIC DNA]</scope>
    <source>
        <strain evidence="1">Kwan_BN1</strain>
    </source>
</reference>